<proteinExistence type="predicted"/>
<sequence length="180" mass="19745">MKQWDQRRQDRIDEKRRRGAAEELDGHTFAPRINATQSHDFSTDNISGFQDFVARQQSAARNRQDANERTPPPVDSSRPSATTPQGPLLGRERDAVSAGRAPVVLSLQRPVPVPSMADYGTPSQQRYSLSGQLQASNASQIAHSYLRSTPGGADPHDAIPARDTVSLDSDEHFPPSGRGY</sequence>
<dbReference type="Proteomes" id="UP000051952">
    <property type="component" value="Unassembled WGS sequence"/>
</dbReference>
<accession>A0A0S4JMB5</accession>
<reference evidence="3" key="1">
    <citation type="submission" date="2015-09" db="EMBL/GenBank/DDBJ databases">
        <authorList>
            <consortium name="Pathogen Informatics"/>
        </authorList>
    </citation>
    <scope>NUCLEOTIDE SEQUENCE [LARGE SCALE GENOMIC DNA]</scope>
    <source>
        <strain evidence="3">Lake Konstanz</strain>
    </source>
</reference>
<evidence type="ECO:0000313" key="3">
    <source>
        <dbReference type="Proteomes" id="UP000051952"/>
    </source>
</evidence>
<dbReference type="VEuPathDB" id="TriTrypDB:BSAL_31540"/>
<dbReference type="AlphaFoldDB" id="A0A0S4JMB5"/>
<evidence type="ECO:0000313" key="2">
    <source>
        <dbReference type="EMBL" id="CUG91369.1"/>
    </source>
</evidence>
<dbReference type="EMBL" id="CYKH01001912">
    <property type="protein sequence ID" value="CUG91369.1"/>
    <property type="molecule type" value="Genomic_DNA"/>
</dbReference>
<feature type="region of interest" description="Disordered" evidence="1">
    <location>
        <begin position="1"/>
        <end position="180"/>
    </location>
</feature>
<feature type="compositionally biased region" description="Basic and acidic residues" evidence="1">
    <location>
        <begin position="1"/>
        <end position="26"/>
    </location>
</feature>
<evidence type="ECO:0000256" key="1">
    <source>
        <dbReference type="SAM" id="MobiDB-lite"/>
    </source>
</evidence>
<protein>
    <submittedName>
        <fullName evidence="2">Uncharacterized protein</fullName>
    </submittedName>
</protein>
<feature type="compositionally biased region" description="Polar residues" evidence="1">
    <location>
        <begin position="121"/>
        <end position="142"/>
    </location>
</feature>
<gene>
    <name evidence="2" type="ORF">BSAL_31540</name>
</gene>
<feature type="compositionally biased region" description="Polar residues" evidence="1">
    <location>
        <begin position="34"/>
        <end position="48"/>
    </location>
</feature>
<name>A0A0S4JMB5_BODSA</name>
<organism evidence="2 3">
    <name type="scientific">Bodo saltans</name>
    <name type="common">Flagellated protozoan</name>
    <dbReference type="NCBI Taxonomy" id="75058"/>
    <lineage>
        <taxon>Eukaryota</taxon>
        <taxon>Discoba</taxon>
        <taxon>Euglenozoa</taxon>
        <taxon>Kinetoplastea</taxon>
        <taxon>Metakinetoplastina</taxon>
        <taxon>Eubodonida</taxon>
        <taxon>Bodonidae</taxon>
        <taxon>Bodo</taxon>
    </lineage>
</organism>
<keyword evidence="3" id="KW-1185">Reference proteome</keyword>